<dbReference type="PROSITE" id="PS00059">
    <property type="entry name" value="ADH_ZINC"/>
    <property type="match status" value="1"/>
</dbReference>
<dbReference type="InterPro" id="IPR002328">
    <property type="entry name" value="ADH_Zn_CS"/>
</dbReference>
<proteinExistence type="inferred from homology"/>
<keyword evidence="5 7" id="KW-0862">Zinc</keyword>
<dbReference type="Gene3D" id="3.40.50.720">
    <property type="entry name" value="NAD(P)-binding Rossmann-like Domain"/>
    <property type="match status" value="1"/>
</dbReference>
<dbReference type="InterPro" id="IPR011032">
    <property type="entry name" value="GroES-like_sf"/>
</dbReference>
<reference evidence="9 10" key="1">
    <citation type="journal article" date="2016" name="Genome Biol. Evol.">
        <title>Divergent and convergent evolution of fungal pathogenicity.</title>
        <authorList>
            <person name="Shang Y."/>
            <person name="Xiao G."/>
            <person name="Zheng P."/>
            <person name="Cen K."/>
            <person name="Zhan S."/>
            <person name="Wang C."/>
        </authorList>
    </citation>
    <scope>NUCLEOTIDE SEQUENCE [LARGE SCALE GENOMIC DNA]</scope>
    <source>
        <strain evidence="9 10">RCEF 264</strain>
    </source>
</reference>
<protein>
    <submittedName>
        <fullName evidence="9">Sorbitol dehydrogenase</fullName>
    </submittedName>
</protein>
<dbReference type="STRING" id="1081102.A0A167W9B3"/>
<organism evidence="9 10">
    <name type="scientific">Niveomyces insectorum RCEF 264</name>
    <dbReference type="NCBI Taxonomy" id="1081102"/>
    <lineage>
        <taxon>Eukaryota</taxon>
        <taxon>Fungi</taxon>
        <taxon>Dikarya</taxon>
        <taxon>Ascomycota</taxon>
        <taxon>Pezizomycotina</taxon>
        <taxon>Sordariomycetes</taxon>
        <taxon>Hypocreomycetidae</taxon>
        <taxon>Hypocreales</taxon>
        <taxon>Cordycipitaceae</taxon>
        <taxon>Niveomyces</taxon>
    </lineage>
</organism>
<dbReference type="Gene3D" id="3.90.180.10">
    <property type="entry name" value="Medium-chain alcohol dehydrogenases, catalytic domain"/>
    <property type="match status" value="1"/>
</dbReference>
<keyword evidence="10" id="KW-1185">Reference proteome</keyword>
<dbReference type="SUPFAM" id="SSF50129">
    <property type="entry name" value="GroES-like"/>
    <property type="match status" value="1"/>
</dbReference>
<comment type="cofactor">
    <cofactor evidence="1 7">
        <name>Zn(2+)</name>
        <dbReference type="ChEBI" id="CHEBI:29105"/>
    </cofactor>
</comment>
<evidence type="ECO:0000256" key="5">
    <source>
        <dbReference type="ARBA" id="ARBA00022833"/>
    </source>
</evidence>
<evidence type="ECO:0000256" key="2">
    <source>
        <dbReference type="ARBA" id="ARBA00005179"/>
    </source>
</evidence>
<evidence type="ECO:0000313" key="9">
    <source>
        <dbReference type="EMBL" id="OAA63497.1"/>
    </source>
</evidence>
<dbReference type="GO" id="GO:0008270">
    <property type="term" value="F:zinc ion binding"/>
    <property type="evidence" value="ECO:0007669"/>
    <property type="project" value="InterPro"/>
</dbReference>
<dbReference type="SUPFAM" id="SSF51735">
    <property type="entry name" value="NAD(P)-binding Rossmann-fold domains"/>
    <property type="match status" value="1"/>
</dbReference>
<dbReference type="PANTHER" id="PTHR43161">
    <property type="entry name" value="SORBITOL DEHYDROGENASE"/>
    <property type="match status" value="1"/>
</dbReference>
<evidence type="ECO:0000259" key="8">
    <source>
        <dbReference type="SMART" id="SM00829"/>
    </source>
</evidence>
<dbReference type="Pfam" id="PF08240">
    <property type="entry name" value="ADH_N"/>
    <property type="match status" value="1"/>
</dbReference>
<dbReference type="Pfam" id="PF00107">
    <property type="entry name" value="ADH_zinc_N"/>
    <property type="match status" value="1"/>
</dbReference>
<dbReference type="EMBL" id="AZHD01000005">
    <property type="protein sequence ID" value="OAA63497.1"/>
    <property type="molecule type" value="Genomic_DNA"/>
</dbReference>
<evidence type="ECO:0000256" key="3">
    <source>
        <dbReference type="ARBA" id="ARBA00008072"/>
    </source>
</evidence>
<comment type="similarity">
    <text evidence="3 7">Belongs to the zinc-containing alcohol dehydrogenase family.</text>
</comment>
<dbReference type="GO" id="GO:0003939">
    <property type="term" value="F:L-iditol 2-dehydrogenase (NAD+) activity"/>
    <property type="evidence" value="ECO:0007669"/>
    <property type="project" value="TreeGrafter"/>
</dbReference>
<keyword evidence="6" id="KW-0560">Oxidoreductase</keyword>
<comment type="pathway">
    <text evidence="2">Secondary metabolite biosynthesis.</text>
</comment>
<dbReference type="OrthoDB" id="5363962at2759"/>
<feature type="domain" description="Enoyl reductase (ER)" evidence="8">
    <location>
        <begin position="14"/>
        <end position="400"/>
    </location>
</feature>
<dbReference type="InterPro" id="IPR020843">
    <property type="entry name" value="ER"/>
</dbReference>
<name>A0A167W9B3_9HYPO</name>
<sequence length="406" mass="42406">MTTQSTPVTASVLTDVHALKLIQRDLPPPGPGEVRVRVEAVGLCGSDLHYYHQLRNGEAIVREPMTLGHEAAGVVEALGPAAASDKDHGSNGLRPGDRVALELGTPCGTCRHCRRPGSLQYNLCPRMQFAASAGPPGGVSNSMSFELGALVEPLAVAVHAYRRAGLAAPAADDTLDVDDDGRPQPKNILILGAGPVGLLCAAVCRYTHAQQAKAGHTTAPSPHIVIVDIVQDRVNFATDNGLADVGTVIPTELLGAPAAGSNGVVSDPFANAKTMSARLLAQTGNGEPFDVTFECTGQASSVQTGIFATVSGGRVVIVGMGQPAQLVPIGAASSREVDIVGVFRYATDYPEAIRLLRDADAEQLAHFNKIISHSVQGLDNAAKAFERASKPYDDEGRLVLKVMIKP</sequence>
<keyword evidence="4 7" id="KW-0479">Metal-binding</keyword>
<dbReference type="PANTHER" id="PTHR43161:SF25">
    <property type="entry name" value="ALCOHOL DEHYDROGENASE, PUTATIVE (AFU_ORTHOLOGUE AFUA_1G14390)-RELATED"/>
    <property type="match status" value="1"/>
</dbReference>
<evidence type="ECO:0000256" key="1">
    <source>
        <dbReference type="ARBA" id="ARBA00001947"/>
    </source>
</evidence>
<comment type="caution">
    <text evidence="9">The sequence shown here is derived from an EMBL/GenBank/DDBJ whole genome shotgun (WGS) entry which is preliminary data.</text>
</comment>
<dbReference type="InterPro" id="IPR036291">
    <property type="entry name" value="NAD(P)-bd_dom_sf"/>
</dbReference>
<accession>A0A167W9B3</accession>
<dbReference type="SMART" id="SM00829">
    <property type="entry name" value="PKS_ER"/>
    <property type="match status" value="1"/>
</dbReference>
<dbReference type="InterPro" id="IPR013154">
    <property type="entry name" value="ADH-like_N"/>
</dbReference>
<evidence type="ECO:0000313" key="10">
    <source>
        <dbReference type="Proteomes" id="UP000076874"/>
    </source>
</evidence>
<evidence type="ECO:0000256" key="6">
    <source>
        <dbReference type="ARBA" id="ARBA00023002"/>
    </source>
</evidence>
<evidence type="ECO:0000256" key="7">
    <source>
        <dbReference type="RuleBase" id="RU361277"/>
    </source>
</evidence>
<dbReference type="GO" id="GO:0006062">
    <property type="term" value="P:sorbitol catabolic process"/>
    <property type="evidence" value="ECO:0007669"/>
    <property type="project" value="TreeGrafter"/>
</dbReference>
<dbReference type="Proteomes" id="UP000076874">
    <property type="component" value="Unassembled WGS sequence"/>
</dbReference>
<gene>
    <name evidence="9" type="ORF">SPI_03660</name>
</gene>
<evidence type="ECO:0000256" key="4">
    <source>
        <dbReference type="ARBA" id="ARBA00022723"/>
    </source>
</evidence>
<dbReference type="AlphaFoldDB" id="A0A167W9B3"/>
<dbReference type="InterPro" id="IPR013149">
    <property type="entry name" value="ADH-like_C"/>
</dbReference>